<dbReference type="VEuPathDB" id="AmoebaDB:NAEGRDRAFT_71983"/>
<dbReference type="OrthoDB" id="428577at2759"/>
<dbReference type="GeneID" id="8854688"/>
<dbReference type="eggNOG" id="ENOG502S18D">
    <property type="taxonomic scope" value="Eukaryota"/>
</dbReference>
<keyword evidence="3" id="KW-1185">Reference proteome</keyword>
<dbReference type="KEGG" id="ngr:NAEGRDRAFT_71983"/>
<name>D2VSL6_NAEGR</name>
<gene>
    <name evidence="2" type="ORF">NAEGRDRAFT_71983</name>
</gene>
<dbReference type="STRING" id="5762.D2VSL6"/>
<dbReference type="EMBL" id="GG738894">
    <property type="protein sequence ID" value="EFC40145.1"/>
    <property type="molecule type" value="Genomic_DNA"/>
</dbReference>
<feature type="region of interest" description="Disordered" evidence="1">
    <location>
        <begin position="314"/>
        <end position="357"/>
    </location>
</feature>
<dbReference type="InParanoid" id="D2VSL6"/>
<dbReference type="RefSeq" id="XP_002672889.1">
    <property type="nucleotide sequence ID" value="XM_002672843.1"/>
</dbReference>
<reference evidence="2 3" key="1">
    <citation type="journal article" date="2010" name="Cell">
        <title>The genome of Naegleria gruberi illuminates early eukaryotic versatility.</title>
        <authorList>
            <person name="Fritz-Laylin L.K."/>
            <person name="Prochnik S.E."/>
            <person name="Ginger M.L."/>
            <person name="Dacks J.B."/>
            <person name="Carpenter M.L."/>
            <person name="Field M.C."/>
            <person name="Kuo A."/>
            <person name="Paredez A."/>
            <person name="Chapman J."/>
            <person name="Pham J."/>
            <person name="Shu S."/>
            <person name="Neupane R."/>
            <person name="Cipriano M."/>
            <person name="Mancuso J."/>
            <person name="Tu H."/>
            <person name="Salamov A."/>
            <person name="Lindquist E."/>
            <person name="Shapiro H."/>
            <person name="Lucas S."/>
            <person name="Grigoriev I.V."/>
            <person name="Cande W.Z."/>
            <person name="Fulton C."/>
            <person name="Rokhsar D.S."/>
            <person name="Dawson S.C."/>
        </authorList>
    </citation>
    <scope>NUCLEOTIDE SEQUENCE [LARGE SCALE GENOMIC DNA]</scope>
    <source>
        <strain evidence="2 3">NEG-M</strain>
    </source>
</reference>
<sequence length="483" mass="53675">MSTPNNKLSVRVDGNQISFYSPNDPDDNIIITFHRTLRIPDDGKIYPLPPSLGNFPVKRVDDYLDRVPEKWKKTGGIFIPLYQREAMWMEFLNVSSEHPHALKVAVGKVNALSGEMWDEEMKDRSVQDYVVTPLQPWLDGINSGDGTIKQFIAMPLGQGYTVESQVTGEDKVGGAQIICFNPNEQKRKRQFAPQEPVRSVPQQPKPIYQPQVLFTPPSMTSPPPPTSFGFSMVSPQPPQGYQQHSVVPCCELVNLGSYEKQACDSIQSLSFDCCESEESYAPPSAPSYQNSYSSQPSSSSSLVSDLFCATTSSTATTLSKPPSNSAPKMRKSSDSKSERKKENSSVPSSVKAQELGLASGGKMKQQIIEDPYGAEFWDVSTKARVFIHIVNSEMFAQITGESVPPTPISAQTYSSYNYPWFDHYTENVGTIGKSEILSGVKSVKQIDEEKYAWSQQDDSTVKINNVVTHKETFDKNSVRDGDW</sequence>
<protein>
    <submittedName>
        <fullName evidence="2">Predicted protein</fullName>
    </submittedName>
</protein>
<dbReference type="OMA" id="IVNSEMF"/>
<evidence type="ECO:0000313" key="3">
    <source>
        <dbReference type="Proteomes" id="UP000006671"/>
    </source>
</evidence>
<feature type="compositionally biased region" description="Basic and acidic residues" evidence="1">
    <location>
        <begin position="331"/>
        <end position="343"/>
    </location>
</feature>
<dbReference type="AlphaFoldDB" id="D2VSL6"/>
<accession>D2VSL6</accession>
<dbReference type="Proteomes" id="UP000006671">
    <property type="component" value="Unassembled WGS sequence"/>
</dbReference>
<evidence type="ECO:0000313" key="2">
    <source>
        <dbReference type="EMBL" id="EFC40145.1"/>
    </source>
</evidence>
<evidence type="ECO:0000256" key="1">
    <source>
        <dbReference type="SAM" id="MobiDB-lite"/>
    </source>
</evidence>
<proteinExistence type="predicted"/>
<organism evidence="3">
    <name type="scientific">Naegleria gruberi</name>
    <name type="common">Amoeba</name>
    <dbReference type="NCBI Taxonomy" id="5762"/>
    <lineage>
        <taxon>Eukaryota</taxon>
        <taxon>Discoba</taxon>
        <taxon>Heterolobosea</taxon>
        <taxon>Tetramitia</taxon>
        <taxon>Eutetramitia</taxon>
        <taxon>Vahlkampfiidae</taxon>
        <taxon>Naegleria</taxon>
    </lineage>
</organism>